<reference evidence="2" key="2">
    <citation type="submission" date="2012-06" db="EMBL/GenBank/DDBJ databases">
        <title>Annotation of the Genome Sequence of Fusarium oxysporum Fo47.</title>
        <authorList>
            <consortium name="The Broad Institute Genomics Platform"/>
            <person name="Ma L.-J."/>
            <person name="Corby-Kistler H."/>
            <person name="Broz K."/>
            <person name="Gale L.R."/>
            <person name="Jonkers W."/>
            <person name="O'Donnell K."/>
            <person name="Ploetz R."/>
            <person name="Steinberg C."/>
            <person name="Schwartz D.C."/>
            <person name="VanEtten H."/>
            <person name="Zhou S."/>
            <person name="Young S.K."/>
            <person name="Zeng Q."/>
            <person name="Gargeya S."/>
            <person name="Fitzgerald M."/>
            <person name="Abouelleil A."/>
            <person name="Alvarado L."/>
            <person name="Chapman S.B."/>
            <person name="Gainer-Dewar J."/>
            <person name="Goldberg J."/>
            <person name="Griggs A."/>
            <person name="Gujja S."/>
            <person name="Hansen M."/>
            <person name="Howarth C."/>
            <person name="Imamovic A."/>
            <person name="Ireland A."/>
            <person name="Larimer J."/>
            <person name="McCowan C."/>
            <person name="Murphy C."/>
            <person name="Pearson M."/>
            <person name="Poon T.W."/>
            <person name="Priest M."/>
            <person name="Roberts A."/>
            <person name="Saif S."/>
            <person name="Shea T."/>
            <person name="Sykes S."/>
            <person name="Wortman J."/>
            <person name="Nusbaum C."/>
            <person name="Birren B."/>
        </authorList>
    </citation>
    <scope>NUCLEOTIDE SEQUENCE</scope>
    <source>
        <strain evidence="2">Fo47</strain>
    </source>
</reference>
<keyword evidence="1" id="KW-1133">Transmembrane helix</keyword>
<name>W9K102_FUSOX</name>
<sequence>MTDNAVVTTAVVVLVARQNVMYARLVLIPAWRARRFFHGV</sequence>
<evidence type="ECO:0000256" key="1">
    <source>
        <dbReference type="SAM" id="Phobius"/>
    </source>
</evidence>
<proteinExistence type="predicted"/>
<gene>
    <name evidence="2" type="ORF">FOZG_10408</name>
</gene>
<evidence type="ECO:0000313" key="2">
    <source>
        <dbReference type="EMBL" id="EWZ36399.1"/>
    </source>
</evidence>
<accession>W9K102</accession>
<dbReference type="Proteomes" id="UP000030766">
    <property type="component" value="Unassembled WGS sequence"/>
</dbReference>
<dbReference type="AlphaFoldDB" id="W9K102"/>
<dbReference type="VEuPathDB" id="FungiDB:FOZG_10408"/>
<organism evidence="2">
    <name type="scientific">Fusarium oxysporum Fo47</name>
    <dbReference type="NCBI Taxonomy" id="660027"/>
    <lineage>
        <taxon>Eukaryota</taxon>
        <taxon>Fungi</taxon>
        <taxon>Dikarya</taxon>
        <taxon>Ascomycota</taxon>
        <taxon>Pezizomycotina</taxon>
        <taxon>Sordariomycetes</taxon>
        <taxon>Hypocreomycetidae</taxon>
        <taxon>Hypocreales</taxon>
        <taxon>Nectriaceae</taxon>
        <taxon>Fusarium</taxon>
        <taxon>Fusarium oxysporum species complex</taxon>
    </lineage>
</organism>
<dbReference type="HOGENOM" id="CLU_3299388_0_0_1"/>
<feature type="transmembrane region" description="Helical" evidence="1">
    <location>
        <begin position="6"/>
        <end position="27"/>
    </location>
</feature>
<keyword evidence="1" id="KW-0812">Transmembrane</keyword>
<protein>
    <submittedName>
        <fullName evidence="2">Uncharacterized protein</fullName>
    </submittedName>
</protein>
<keyword evidence="1" id="KW-0472">Membrane</keyword>
<dbReference type="EMBL" id="JH717902">
    <property type="protein sequence ID" value="EWZ36399.1"/>
    <property type="molecule type" value="Genomic_DNA"/>
</dbReference>
<reference evidence="2" key="1">
    <citation type="submission" date="2011-06" db="EMBL/GenBank/DDBJ databases">
        <title>The Genome Sequence of Fusarium oxysporum Fo47.</title>
        <authorList>
            <consortium name="The Broad Institute Genome Sequencing Platform"/>
            <person name="Ma L.-J."/>
            <person name="Gale L.R."/>
            <person name="Schwartz D.C."/>
            <person name="Zhou S."/>
            <person name="Corby-Kistler H."/>
            <person name="Young S.K."/>
            <person name="Zeng Q."/>
            <person name="Gargeya S."/>
            <person name="Fitzgerald M."/>
            <person name="Haas B."/>
            <person name="Abouelleil A."/>
            <person name="Alvarado L."/>
            <person name="Arachchi H.M."/>
            <person name="Berlin A."/>
            <person name="Brown A."/>
            <person name="Chapman S.B."/>
            <person name="Chen Z."/>
            <person name="Dunbar C."/>
            <person name="Freedman E."/>
            <person name="Gearin G."/>
            <person name="Gellesch M."/>
            <person name="Goldberg J."/>
            <person name="Griggs A."/>
            <person name="Gujja S."/>
            <person name="Heiman D."/>
            <person name="Howarth C."/>
            <person name="Larson L."/>
            <person name="Lui A."/>
            <person name="MacDonald P.J.P."/>
            <person name="Mehta T."/>
            <person name="Montmayeur A."/>
            <person name="Murphy C."/>
            <person name="Neiman D."/>
            <person name="Pearson M."/>
            <person name="Priest M."/>
            <person name="Roberts A."/>
            <person name="Saif S."/>
            <person name="Shea T."/>
            <person name="Shenoy N."/>
            <person name="Sisk P."/>
            <person name="Stolte C."/>
            <person name="Sykes S."/>
            <person name="Wortman J."/>
            <person name="Nusbaum C."/>
            <person name="Birren B."/>
        </authorList>
    </citation>
    <scope>NUCLEOTIDE SEQUENCE [LARGE SCALE GENOMIC DNA]</scope>
    <source>
        <strain evidence="2">Fo47</strain>
    </source>
</reference>